<proteinExistence type="predicted"/>
<dbReference type="PANTHER" id="PTHR48079">
    <property type="entry name" value="PROTEIN YEEZ"/>
    <property type="match status" value="1"/>
</dbReference>
<dbReference type="AlphaFoldDB" id="A0A511XES5"/>
<evidence type="ECO:0000313" key="3">
    <source>
        <dbReference type="EMBL" id="GEN61454.1"/>
    </source>
</evidence>
<dbReference type="InterPro" id="IPR036291">
    <property type="entry name" value="NAD(P)-bd_dom_sf"/>
</dbReference>
<dbReference type="STRING" id="1120919.GCA_000429165_03421"/>
<dbReference type="InterPro" id="IPR051783">
    <property type="entry name" value="NAD(P)-dependent_oxidoreduct"/>
</dbReference>
<evidence type="ECO:0000313" key="4">
    <source>
        <dbReference type="Proteomes" id="UP000321635"/>
    </source>
</evidence>
<feature type="domain" description="NAD(P)-binding" evidence="2">
    <location>
        <begin position="7"/>
        <end position="180"/>
    </location>
</feature>
<dbReference type="Pfam" id="PF13460">
    <property type="entry name" value="NAD_binding_10"/>
    <property type="match status" value="1"/>
</dbReference>
<comment type="caution">
    <text evidence="3">The sequence shown here is derived from an EMBL/GenBank/DDBJ whole genome shotgun (WGS) entry which is preliminary data.</text>
</comment>
<sequence>MRVFVTGATGFIGSAVVRELLRSGHEVTGLVRSAAAAAKLEAAGAKPLPGGIEDLECLAKAASQADGVIHTAFFHSFSQARPGTRLSVLFGGSPTNIVTRFMNAAVEADRRAIETLGQALLRNDRRLVIAFPTMAMAQGRMAVETDTANPGAVGGLRARCEAAALELAARNVRTTIVRLPPSVHDQTRQGLVTQLIAIARKKQISACVGGGANRWAAVHRLDAAHLFHLALEQGEAGRRYHAVAENGIPFRDIAEAIGRHLSVPVRQISRKDASKHFGWLAPFVAADNPVSNVATQSLLNWRPSHPTLMEDLDAMPPGVTAGSRPPPN</sequence>
<dbReference type="EMBL" id="BJYF01000038">
    <property type="protein sequence ID" value="GEN61454.1"/>
    <property type="molecule type" value="Genomic_DNA"/>
</dbReference>
<evidence type="ECO:0000259" key="2">
    <source>
        <dbReference type="Pfam" id="PF13460"/>
    </source>
</evidence>
<dbReference type="RefSeq" id="WP_051292459.1">
    <property type="nucleotide sequence ID" value="NZ_AUBI01000021.1"/>
</dbReference>
<dbReference type="Proteomes" id="UP000321635">
    <property type="component" value="Unassembled WGS sequence"/>
</dbReference>
<dbReference type="PANTHER" id="PTHR48079:SF9">
    <property type="entry name" value="PUTATIVE-RELATED"/>
    <property type="match status" value="1"/>
</dbReference>
<dbReference type="GO" id="GO:0004029">
    <property type="term" value="F:aldehyde dehydrogenase (NAD+) activity"/>
    <property type="evidence" value="ECO:0007669"/>
    <property type="project" value="TreeGrafter"/>
</dbReference>
<evidence type="ECO:0000256" key="1">
    <source>
        <dbReference type="SAM" id="MobiDB-lite"/>
    </source>
</evidence>
<reference evidence="3 4" key="1">
    <citation type="submission" date="2019-07" db="EMBL/GenBank/DDBJ databases">
        <title>Whole genome shotgun sequence of Acetobacter nitrogenifigens NBRC 105050.</title>
        <authorList>
            <person name="Hosoyama A."/>
            <person name="Uohara A."/>
            <person name="Ohji S."/>
            <person name="Ichikawa N."/>
        </authorList>
    </citation>
    <scope>NUCLEOTIDE SEQUENCE [LARGE SCALE GENOMIC DNA]</scope>
    <source>
        <strain evidence="3 4">NBRC 105050</strain>
    </source>
</reference>
<dbReference type="SUPFAM" id="SSF51735">
    <property type="entry name" value="NAD(P)-binding Rossmann-fold domains"/>
    <property type="match status" value="1"/>
</dbReference>
<dbReference type="Gene3D" id="3.40.50.720">
    <property type="entry name" value="NAD(P)-binding Rossmann-like Domain"/>
    <property type="match status" value="1"/>
</dbReference>
<protein>
    <submittedName>
        <fullName evidence="3">Putative NAD-dependent epimerase/dehydratase</fullName>
    </submittedName>
</protein>
<dbReference type="InterPro" id="IPR016040">
    <property type="entry name" value="NAD(P)-bd_dom"/>
</dbReference>
<dbReference type="OrthoDB" id="9787292at2"/>
<dbReference type="GO" id="GO:0005737">
    <property type="term" value="C:cytoplasm"/>
    <property type="evidence" value="ECO:0007669"/>
    <property type="project" value="TreeGrafter"/>
</dbReference>
<accession>A0A511XES5</accession>
<feature type="region of interest" description="Disordered" evidence="1">
    <location>
        <begin position="309"/>
        <end position="328"/>
    </location>
</feature>
<keyword evidence="4" id="KW-1185">Reference proteome</keyword>
<dbReference type="CDD" id="cd05262">
    <property type="entry name" value="SDR_a7"/>
    <property type="match status" value="1"/>
</dbReference>
<organism evidence="3 4">
    <name type="scientific">Acetobacter nitrogenifigens DSM 23921 = NBRC 105050</name>
    <dbReference type="NCBI Taxonomy" id="1120919"/>
    <lineage>
        <taxon>Bacteria</taxon>
        <taxon>Pseudomonadati</taxon>
        <taxon>Pseudomonadota</taxon>
        <taxon>Alphaproteobacteria</taxon>
        <taxon>Acetobacterales</taxon>
        <taxon>Acetobacteraceae</taxon>
        <taxon>Acetobacter</taxon>
    </lineage>
</organism>
<name>A0A511XES5_9PROT</name>
<gene>
    <name evidence="3" type="ORF">ANI02nite_33380</name>
</gene>